<dbReference type="AlphaFoldDB" id="A0A379YW91"/>
<accession>A0A379YW91</accession>
<feature type="signal peptide" evidence="1">
    <location>
        <begin position="1"/>
        <end position="19"/>
    </location>
</feature>
<dbReference type="Gene3D" id="3.20.20.140">
    <property type="entry name" value="Metal-dependent hydrolases"/>
    <property type="match status" value="1"/>
</dbReference>
<dbReference type="Proteomes" id="UP000254069">
    <property type="component" value="Unassembled WGS sequence"/>
</dbReference>
<organism evidence="2 3">
    <name type="scientific">Shewanella algae</name>
    <dbReference type="NCBI Taxonomy" id="38313"/>
    <lineage>
        <taxon>Bacteria</taxon>
        <taxon>Pseudomonadati</taxon>
        <taxon>Pseudomonadota</taxon>
        <taxon>Gammaproteobacteria</taxon>
        <taxon>Alteromonadales</taxon>
        <taxon>Shewanellaceae</taxon>
        <taxon>Shewanella</taxon>
    </lineage>
</organism>
<dbReference type="RefSeq" id="WP_109248527.1">
    <property type="nucleotide sequence ID" value="NZ_JADZHC010000032.1"/>
</dbReference>
<feature type="chain" id="PRO_5016945654" description="S-layer protein" evidence="1">
    <location>
        <begin position="20"/>
        <end position="521"/>
    </location>
</feature>
<name>A0A379YW91_9GAMM</name>
<evidence type="ECO:0008006" key="4">
    <source>
        <dbReference type="Google" id="ProtNLM"/>
    </source>
</evidence>
<dbReference type="SUPFAM" id="SSF89550">
    <property type="entry name" value="PHP domain-like"/>
    <property type="match status" value="1"/>
</dbReference>
<gene>
    <name evidence="2" type="ORF">NCTC10738_00606</name>
</gene>
<evidence type="ECO:0000313" key="3">
    <source>
        <dbReference type="Proteomes" id="UP000254069"/>
    </source>
</evidence>
<protein>
    <recommendedName>
        <fullName evidence="4">S-layer protein</fullName>
    </recommendedName>
</protein>
<dbReference type="EMBL" id="UGYO01000001">
    <property type="protein sequence ID" value="SUI51141.1"/>
    <property type="molecule type" value="Genomic_DNA"/>
</dbReference>
<dbReference type="InterPro" id="IPR016195">
    <property type="entry name" value="Pol/histidinol_Pase-like"/>
</dbReference>
<reference evidence="2 3" key="1">
    <citation type="submission" date="2018-06" db="EMBL/GenBank/DDBJ databases">
        <authorList>
            <consortium name="Pathogen Informatics"/>
            <person name="Doyle S."/>
        </authorList>
    </citation>
    <scope>NUCLEOTIDE SEQUENCE [LARGE SCALE GENOMIC DNA]</scope>
    <source>
        <strain evidence="2 3">NCTC10738</strain>
    </source>
</reference>
<evidence type="ECO:0000256" key="1">
    <source>
        <dbReference type="SAM" id="SignalP"/>
    </source>
</evidence>
<proteinExistence type="predicted"/>
<keyword evidence="1" id="KW-0732">Signal</keyword>
<sequence length="521" mass="58397">MRQSHQVAALSLLSLALLAGCNSDNDTQTPEPVTGRWLKGDLHVHTAVSQDARETQADILKWGFEDFGLDYMSLTNHMRNNSQDNEDNDLGGILFYDALTRYEKPGLASLMPNYPGKLVYSGFEWDMPTHEHFNIAILADEQQTLDAIKTFEYSFSAKNEPEDFAAEDLAAWEAAGVKRQNQTHADAVAALAWLQQHFPKQSYGMLNHPRRYLDSYTIAEVRELHDAAPEVFFLVEGMVGGQFSGNRGDYGDRSSGVYGGVDPVVAEVGGWWDALLGEGRRIWNMGNSDIHFKTRPPYASSYYPGEYAKNYTWVEGEGTQALLEGLRSGNSFAVFGDLIDGLDFQMNTGKQTITMGQTLSAKAGDKVTINIRFRSPELNNKESDIGNEHYAGINPGVHHIDLIAGNIGERAKPRTAAWQKETNDSTRVIKSFTQADWQKDSDGFYNMSFSFIADGKQYFRLRGTNLDYNVSGLTNKGTPLRSEVLPQAEGEQVQQWYNDINERNYGDLWFYSNPLFITTQS</sequence>
<keyword evidence="3" id="KW-1185">Reference proteome</keyword>
<evidence type="ECO:0000313" key="2">
    <source>
        <dbReference type="EMBL" id="SUI51141.1"/>
    </source>
</evidence>
<dbReference type="PROSITE" id="PS51257">
    <property type="entry name" value="PROKAR_LIPOPROTEIN"/>
    <property type="match status" value="1"/>
</dbReference>